<dbReference type="Gene3D" id="1.10.1090.10">
    <property type="entry name" value="Cytochrome b-c1 complex subunit 7"/>
    <property type="match status" value="1"/>
</dbReference>
<evidence type="ECO:0000313" key="10">
    <source>
        <dbReference type="EMBL" id="KAJ5556516.1"/>
    </source>
</evidence>
<keyword evidence="3" id="KW-0813">Transport</keyword>
<dbReference type="Proteomes" id="UP001220324">
    <property type="component" value="Unassembled WGS sequence"/>
</dbReference>
<evidence type="ECO:0000256" key="3">
    <source>
        <dbReference type="ARBA" id="ARBA00022448"/>
    </source>
</evidence>
<evidence type="ECO:0000256" key="5">
    <source>
        <dbReference type="ARBA" id="ARBA00022792"/>
    </source>
</evidence>
<dbReference type="AlphaFoldDB" id="A0AAD6GJT6"/>
<dbReference type="Pfam" id="PF02271">
    <property type="entry name" value="UCR_14kD"/>
    <property type="match status" value="1"/>
</dbReference>
<name>A0AAD6GJT6_9EURO</name>
<evidence type="ECO:0000256" key="7">
    <source>
        <dbReference type="ARBA" id="ARBA00023128"/>
    </source>
</evidence>
<keyword evidence="8" id="KW-0472">Membrane</keyword>
<reference evidence="10 11" key="1">
    <citation type="journal article" date="2023" name="IMA Fungus">
        <title>Comparative genomic study of the Penicillium genus elucidates a diverse pangenome and 15 lateral gene transfer events.</title>
        <authorList>
            <person name="Petersen C."/>
            <person name="Sorensen T."/>
            <person name="Nielsen M.R."/>
            <person name="Sondergaard T.E."/>
            <person name="Sorensen J.L."/>
            <person name="Fitzpatrick D.A."/>
            <person name="Frisvad J.C."/>
            <person name="Nielsen K.L."/>
        </authorList>
    </citation>
    <scope>NUCLEOTIDE SEQUENCE [LARGE SCALE GENOMIC DNA]</scope>
    <source>
        <strain evidence="10 11">IBT 35679</strain>
    </source>
</reference>
<dbReference type="EMBL" id="JAQIZZ010000001">
    <property type="protein sequence ID" value="KAJ5556516.1"/>
    <property type="molecule type" value="Genomic_DNA"/>
</dbReference>
<comment type="similarity">
    <text evidence="2">Belongs to the UQCRB/QCR7 family.</text>
</comment>
<evidence type="ECO:0000256" key="2">
    <source>
        <dbReference type="ARBA" id="ARBA00008554"/>
    </source>
</evidence>
<evidence type="ECO:0000256" key="6">
    <source>
        <dbReference type="ARBA" id="ARBA00022982"/>
    </source>
</evidence>
<dbReference type="GO" id="GO:0005743">
    <property type="term" value="C:mitochondrial inner membrane"/>
    <property type="evidence" value="ECO:0007669"/>
    <property type="project" value="UniProtKB-SubCell"/>
</dbReference>
<dbReference type="GO" id="GO:0006122">
    <property type="term" value="P:mitochondrial electron transport, ubiquinol to cytochrome c"/>
    <property type="evidence" value="ECO:0007669"/>
    <property type="project" value="InterPro"/>
</dbReference>
<evidence type="ECO:0000256" key="4">
    <source>
        <dbReference type="ARBA" id="ARBA00022660"/>
    </source>
</evidence>
<dbReference type="InterPro" id="IPR036544">
    <property type="entry name" value="QCR7_sf"/>
</dbReference>
<organism evidence="10 11">
    <name type="scientific">Penicillium frequentans</name>
    <dbReference type="NCBI Taxonomy" id="3151616"/>
    <lineage>
        <taxon>Eukaryota</taxon>
        <taxon>Fungi</taxon>
        <taxon>Dikarya</taxon>
        <taxon>Ascomycota</taxon>
        <taxon>Pezizomycotina</taxon>
        <taxon>Eurotiomycetes</taxon>
        <taxon>Eurotiomycetidae</taxon>
        <taxon>Eurotiales</taxon>
        <taxon>Aspergillaceae</taxon>
        <taxon>Penicillium</taxon>
    </lineage>
</organism>
<evidence type="ECO:0000256" key="1">
    <source>
        <dbReference type="ARBA" id="ARBA00004443"/>
    </source>
</evidence>
<comment type="caution">
    <text evidence="10">The sequence shown here is derived from an EMBL/GenBank/DDBJ whole genome shotgun (WGS) entry which is preliminary data.</text>
</comment>
<keyword evidence="7" id="KW-0496">Mitochondrion</keyword>
<dbReference type="PANTHER" id="PTHR12022:SF0">
    <property type="entry name" value="CYTOCHROME B-C1 COMPLEX SUBUNIT 7"/>
    <property type="match status" value="1"/>
</dbReference>
<dbReference type="PANTHER" id="PTHR12022">
    <property type="entry name" value="UBIQUINOL-CYTOCHROME C REDUCTASE COMPLEX 14 KD PROTEIN"/>
    <property type="match status" value="1"/>
</dbReference>
<keyword evidence="4" id="KW-0679">Respiratory chain</keyword>
<keyword evidence="11" id="KW-1185">Reference proteome</keyword>
<protein>
    <recommendedName>
        <fullName evidence="9">Complex III subunit 7</fullName>
    </recommendedName>
</protein>
<evidence type="ECO:0000256" key="9">
    <source>
        <dbReference type="ARBA" id="ARBA00031684"/>
    </source>
</evidence>
<dbReference type="InterPro" id="IPR003197">
    <property type="entry name" value="QCR7"/>
</dbReference>
<gene>
    <name evidence="10" type="ORF">N7494_000431</name>
</gene>
<evidence type="ECO:0000256" key="8">
    <source>
        <dbReference type="ARBA" id="ARBA00023136"/>
    </source>
</evidence>
<dbReference type="FunFam" id="1.10.1090.10:FF:000001">
    <property type="entry name" value="Cytochrome b-c1 complex subunit 7"/>
    <property type="match status" value="1"/>
</dbReference>
<dbReference type="GO" id="GO:0045275">
    <property type="term" value="C:respiratory chain complex III"/>
    <property type="evidence" value="ECO:0007669"/>
    <property type="project" value="InterPro"/>
</dbReference>
<keyword evidence="5" id="KW-0999">Mitochondrion inner membrane</keyword>
<evidence type="ECO:0000313" key="11">
    <source>
        <dbReference type="Proteomes" id="UP001220324"/>
    </source>
</evidence>
<dbReference type="SUPFAM" id="SSF81524">
    <property type="entry name" value="14 kDa protein of cytochrome bc1 complex (Ubiquinol-cytochrome c reductase)"/>
    <property type="match status" value="1"/>
</dbReference>
<keyword evidence="6" id="KW-0249">Electron transport</keyword>
<accession>A0AAD6GJT6</accession>
<comment type="subcellular location">
    <subcellularLocation>
        <location evidence="1">Mitochondrion inner membrane</location>
        <topology evidence="1">Peripheral membrane protein</topology>
        <orientation evidence="1">Matrix side</orientation>
    </subcellularLocation>
</comment>
<proteinExistence type="inferred from homology"/>
<sequence>MMYIDASGVNDCHLQTSASSFRFAQPPSGHLVFNRTALSNLPSFPRASEYPVFTMSAPSITNYIVKRPWLKRWMTPLANWYTDAAGYRKLGLKFDDLIPEESEVVQKAIKRLPSKEAYDRVFRIRRAFQVLLHFPHSPSPNEQIKPHEDVEYLSPIIREIEKENKERDDLDNLVVRK</sequence>